<feature type="region of interest" description="Disordered" evidence="1">
    <location>
        <begin position="103"/>
        <end position="144"/>
    </location>
</feature>
<evidence type="ECO:0000313" key="2">
    <source>
        <dbReference type="EMBL" id="KAH6660420.1"/>
    </source>
</evidence>
<reference evidence="2" key="1">
    <citation type="journal article" date="2021" name="Nat. Commun.">
        <title>Genetic determinants of endophytism in the Arabidopsis root mycobiome.</title>
        <authorList>
            <person name="Mesny F."/>
            <person name="Miyauchi S."/>
            <person name="Thiergart T."/>
            <person name="Pickel B."/>
            <person name="Atanasova L."/>
            <person name="Karlsson M."/>
            <person name="Huettel B."/>
            <person name="Barry K.W."/>
            <person name="Haridas S."/>
            <person name="Chen C."/>
            <person name="Bauer D."/>
            <person name="Andreopoulos W."/>
            <person name="Pangilinan J."/>
            <person name="LaButti K."/>
            <person name="Riley R."/>
            <person name="Lipzen A."/>
            <person name="Clum A."/>
            <person name="Drula E."/>
            <person name="Henrissat B."/>
            <person name="Kohler A."/>
            <person name="Grigoriev I.V."/>
            <person name="Martin F.M."/>
            <person name="Hacquard S."/>
        </authorList>
    </citation>
    <scope>NUCLEOTIDE SEQUENCE</scope>
    <source>
        <strain evidence="2">MPI-SDFR-AT-0073</strain>
    </source>
</reference>
<dbReference type="AlphaFoldDB" id="A0A9P8UYE5"/>
<keyword evidence="3" id="KW-1185">Reference proteome</keyword>
<organism evidence="2 3">
    <name type="scientific">Truncatella angustata</name>
    <dbReference type="NCBI Taxonomy" id="152316"/>
    <lineage>
        <taxon>Eukaryota</taxon>
        <taxon>Fungi</taxon>
        <taxon>Dikarya</taxon>
        <taxon>Ascomycota</taxon>
        <taxon>Pezizomycotina</taxon>
        <taxon>Sordariomycetes</taxon>
        <taxon>Xylariomycetidae</taxon>
        <taxon>Amphisphaeriales</taxon>
        <taxon>Sporocadaceae</taxon>
        <taxon>Truncatella</taxon>
    </lineage>
</organism>
<dbReference type="RefSeq" id="XP_045964551.1">
    <property type="nucleotide sequence ID" value="XM_046099256.1"/>
</dbReference>
<feature type="compositionally biased region" description="Basic and acidic residues" evidence="1">
    <location>
        <begin position="127"/>
        <end position="137"/>
    </location>
</feature>
<sequence length="516" mass="58220">MTSLLPEPEIWQLAPPWRGEKRTTTVRRQYQQRTPSPSKPSPSAREVQYDFNSSAPVTPRAVIDPPRLAKEGFEWVWFPEGYWAERERVDFISNAKFNLKWRNRSQKSSSGQTEKSGSGDRFSPTDNLHHLNPKDPISRAAMLGSNAPLPSPFLSEADHVLSLQRPSLERGTSEESKFTDSPWVLSRAAMYAGKVITSSPLSLTHESPLYRSSNETTRPATVNRATSIQPTENLVKKSPMPSPFQTMKSIMGLKPKTKEHKLKRHPTNTSNYTASTIAGATSQLENHSHGGITRVPSLLRDRDDAGSPSNGHKSRQRKLFGLAPWQRRFSKESVESVSSSIREMIRGHTPNSSPASDFLTIKSCRPDDRDEMYPGNEARRIRTPPLRTPFREAGVAYSFFTETIPPDANNRAPVPPRAVEPPKLKTAEEVTGSLHQQKLKPREWWEVPAATLRWERMGRKPFEFNLPEHLPTSPMCPANKKYKSGGTEVCVYHGRRKRSSQLETSDGEDSLPRSRR</sequence>
<feature type="region of interest" description="Disordered" evidence="1">
    <location>
        <begin position="16"/>
        <end position="62"/>
    </location>
</feature>
<dbReference type="GeneID" id="70128148"/>
<dbReference type="Proteomes" id="UP000758603">
    <property type="component" value="Unassembled WGS sequence"/>
</dbReference>
<feature type="region of interest" description="Disordered" evidence="1">
    <location>
        <begin position="493"/>
        <end position="516"/>
    </location>
</feature>
<comment type="caution">
    <text evidence="2">The sequence shown here is derived from an EMBL/GenBank/DDBJ whole genome shotgun (WGS) entry which is preliminary data.</text>
</comment>
<dbReference type="EMBL" id="JAGPXC010000001">
    <property type="protein sequence ID" value="KAH6660420.1"/>
    <property type="molecule type" value="Genomic_DNA"/>
</dbReference>
<feature type="region of interest" description="Disordered" evidence="1">
    <location>
        <begin position="345"/>
        <end position="384"/>
    </location>
</feature>
<evidence type="ECO:0000313" key="3">
    <source>
        <dbReference type="Proteomes" id="UP000758603"/>
    </source>
</evidence>
<dbReference type="OrthoDB" id="3648773at2759"/>
<feature type="compositionally biased region" description="Polar residues" evidence="1">
    <location>
        <begin position="106"/>
        <end position="116"/>
    </location>
</feature>
<feature type="compositionally biased region" description="Basic and acidic residues" evidence="1">
    <location>
        <begin position="364"/>
        <end position="380"/>
    </location>
</feature>
<name>A0A9P8UYE5_9PEZI</name>
<accession>A0A9P8UYE5</accession>
<feature type="region of interest" description="Disordered" evidence="1">
    <location>
        <begin position="286"/>
        <end position="319"/>
    </location>
</feature>
<protein>
    <submittedName>
        <fullName evidence="2">Uncharacterized protein</fullName>
    </submittedName>
</protein>
<evidence type="ECO:0000256" key="1">
    <source>
        <dbReference type="SAM" id="MobiDB-lite"/>
    </source>
</evidence>
<proteinExistence type="predicted"/>
<gene>
    <name evidence="2" type="ORF">BKA67DRAFT_530514</name>
</gene>